<feature type="compositionally biased region" description="Basic and acidic residues" evidence="1">
    <location>
        <begin position="10"/>
        <end position="20"/>
    </location>
</feature>
<evidence type="ECO:0000313" key="2">
    <source>
        <dbReference type="EMBL" id="KAI1698770.1"/>
    </source>
</evidence>
<keyword evidence="3" id="KW-1185">Reference proteome</keyword>
<name>A0AAD4QYR8_9BILA</name>
<evidence type="ECO:0000313" key="3">
    <source>
        <dbReference type="Proteomes" id="UP001201812"/>
    </source>
</evidence>
<dbReference type="Proteomes" id="UP001201812">
    <property type="component" value="Unassembled WGS sequence"/>
</dbReference>
<protein>
    <submittedName>
        <fullName evidence="2">Uncharacterized protein</fullName>
    </submittedName>
</protein>
<dbReference type="EMBL" id="JAKKPZ010000205">
    <property type="protein sequence ID" value="KAI1698770.1"/>
    <property type="molecule type" value="Genomic_DNA"/>
</dbReference>
<reference evidence="2" key="1">
    <citation type="submission" date="2022-01" db="EMBL/GenBank/DDBJ databases">
        <title>Genome Sequence Resource for Two Populations of Ditylenchus destructor, the Migratory Endoparasitic Phytonematode.</title>
        <authorList>
            <person name="Zhang H."/>
            <person name="Lin R."/>
            <person name="Xie B."/>
        </authorList>
    </citation>
    <scope>NUCLEOTIDE SEQUENCE</scope>
    <source>
        <strain evidence="2">BazhouSP</strain>
    </source>
</reference>
<feature type="compositionally biased region" description="Low complexity" evidence="1">
    <location>
        <begin position="310"/>
        <end position="320"/>
    </location>
</feature>
<accession>A0AAD4QYR8</accession>
<sequence>MMCQFLSTRSGHDERRGTHLNRRRIEIAEEKKDERNPTIALPEEKISEAAIIQSDPNCSSEKVKRGLIRAFERTNPLIRTFSLAMVSFSMSGSNSSPKTQLSSNLVRNVLITCGIVAAAATLYYLCSRRQSPGHKLNLYEDKSKQALDEQKMVSKEKKDVKCCAGKVEKEKKQSGDDVIVSLKSGSSLTDDCTQSDTSATKISTSNAYLDGFTTDDSLNMMHSTPDMIRSNSAISSDSSMALSSLSTGSLFSTIASSESSGISSAAFDAAMIDILGSEKAKPTANDPLQVKSVDASSMQISTAEERSDSSRSPLPSPVSSHCQCQADPSDRLLNDDEAPFDKNIRFRRAPVKIRPFSFDKYEPLNLITITNESAQIGLASEAMELEKQEKETFLSIFHVILQSVVYANKHAALILRLLEEYGYV</sequence>
<feature type="region of interest" description="Disordered" evidence="1">
    <location>
        <begin position="281"/>
        <end position="334"/>
    </location>
</feature>
<feature type="region of interest" description="Disordered" evidence="1">
    <location>
        <begin position="1"/>
        <end position="20"/>
    </location>
</feature>
<dbReference type="AlphaFoldDB" id="A0AAD4QYR8"/>
<organism evidence="2 3">
    <name type="scientific">Ditylenchus destructor</name>
    <dbReference type="NCBI Taxonomy" id="166010"/>
    <lineage>
        <taxon>Eukaryota</taxon>
        <taxon>Metazoa</taxon>
        <taxon>Ecdysozoa</taxon>
        <taxon>Nematoda</taxon>
        <taxon>Chromadorea</taxon>
        <taxon>Rhabditida</taxon>
        <taxon>Tylenchina</taxon>
        <taxon>Tylenchomorpha</taxon>
        <taxon>Sphaerularioidea</taxon>
        <taxon>Anguinidae</taxon>
        <taxon>Anguininae</taxon>
        <taxon>Ditylenchus</taxon>
    </lineage>
</organism>
<gene>
    <name evidence="2" type="ORF">DdX_17727</name>
</gene>
<proteinExistence type="predicted"/>
<evidence type="ECO:0000256" key="1">
    <source>
        <dbReference type="SAM" id="MobiDB-lite"/>
    </source>
</evidence>
<comment type="caution">
    <text evidence="2">The sequence shown here is derived from an EMBL/GenBank/DDBJ whole genome shotgun (WGS) entry which is preliminary data.</text>
</comment>